<dbReference type="OrthoDB" id="978691at2"/>
<comment type="caution">
    <text evidence="1">The sequence shown here is derived from an EMBL/GenBank/DDBJ whole genome shotgun (WGS) entry which is preliminary data.</text>
</comment>
<reference evidence="1 2" key="1">
    <citation type="submission" date="2019-09" db="EMBL/GenBank/DDBJ databases">
        <title>Genomes of Cryomorphaceae.</title>
        <authorList>
            <person name="Bowman J.P."/>
        </authorList>
    </citation>
    <scope>NUCLEOTIDE SEQUENCE [LARGE SCALE GENOMIC DNA]</scope>
    <source>
        <strain evidence="1 2">KCTC 52047</strain>
    </source>
</reference>
<gene>
    <name evidence="1" type="ORF">F3059_01305</name>
</gene>
<protein>
    <submittedName>
        <fullName evidence="1">ABC transporter ATPase</fullName>
    </submittedName>
</protein>
<keyword evidence="2" id="KW-1185">Reference proteome</keyword>
<sequence>MSEINLTKLQSPVFQLPDHARVWAYQSKEPLSENEQKKLKAALDEFLESWQAHGSSMTAAGDFLLDHFLIIAADEEKVKATGCSIDSSVYFVKELEKKFEVDFFDRMQVAYLKNGGSISICSLSELEGLSKKKEVSEDTKVFNNLVANVGELKERWLLPIKESWHNQFIDN</sequence>
<dbReference type="AlphaFoldDB" id="A0A6N6MBA3"/>
<dbReference type="Proteomes" id="UP000435357">
    <property type="component" value="Unassembled WGS sequence"/>
</dbReference>
<evidence type="ECO:0000313" key="2">
    <source>
        <dbReference type="Proteomes" id="UP000435357"/>
    </source>
</evidence>
<evidence type="ECO:0000313" key="1">
    <source>
        <dbReference type="EMBL" id="KAB1066136.1"/>
    </source>
</evidence>
<dbReference type="EMBL" id="WACR01000001">
    <property type="protein sequence ID" value="KAB1066136.1"/>
    <property type="molecule type" value="Genomic_DNA"/>
</dbReference>
<accession>A0A6N6MBA3</accession>
<proteinExistence type="predicted"/>
<dbReference type="RefSeq" id="WP_151166124.1">
    <property type="nucleotide sequence ID" value="NZ_WACR01000001.1"/>
</dbReference>
<name>A0A6N6MBA3_9FLAO</name>
<organism evidence="1 2">
    <name type="scientific">Salibacter halophilus</name>
    <dbReference type="NCBI Taxonomy" id="1803916"/>
    <lineage>
        <taxon>Bacteria</taxon>
        <taxon>Pseudomonadati</taxon>
        <taxon>Bacteroidota</taxon>
        <taxon>Flavobacteriia</taxon>
        <taxon>Flavobacteriales</taxon>
        <taxon>Salibacteraceae</taxon>
        <taxon>Salibacter</taxon>
    </lineage>
</organism>